<evidence type="ECO:0000313" key="2">
    <source>
        <dbReference type="EMBL" id="KWU51862.1"/>
    </source>
</evidence>
<feature type="domain" description="Antitoxin Xre/MbcA/ParS-like toxin-binding" evidence="1">
    <location>
        <begin position="150"/>
        <end position="199"/>
    </location>
</feature>
<reference evidence="3" key="1">
    <citation type="submission" date="2016-01" db="EMBL/GenBank/DDBJ databases">
        <authorList>
            <person name="Gamez R.M."/>
            <person name="Rodriguez F."/>
            <person name="Bernal J.F."/>
            <person name="Agarwala R."/>
            <person name="Landsman D."/>
            <person name="Marino-Ramirez L."/>
        </authorList>
    </citation>
    <scope>NUCLEOTIDE SEQUENCE [LARGE SCALE GENOMIC DNA]</scope>
    <source>
        <strain evidence="3">Ps006</strain>
    </source>
</reference>
<dbReference type="EMBL" id="LRMR01000006">
    <property type="protein sequence ID" value="KWU51862.1"/>
    <property type="molecule type" value="Genomic_DNA"/>
</dbReference>
<dbReference type="SUPFAM" id="SSF89447">
    <property type="entry name" value="AbrB/MazE/MraZ-like"/>
    <property type="match status" value="1"/>
</dbReference>
<dbReference type="InterPro" id="IPR024467">
    <property type="entry name" value="Xre/MbcA/ParS-like_toxin-bd"/>
</dbReference>
<evidence type="ECO:0000259" key="1">
    <source>
        <dbReference type="Pfam" id="PF09722"/>
    </source>
</evidence>
<organism evidence="2 3">
    <name type="scientific">Pseudomonas palleroniana</name>
    <dbReference type="NCBI Taxonomy" id="191390"/>
    <lineage>
        <taxon>Bacteria</taxon>
        <taxon>Pseudomonadati</taxon>
        <taxon>Pseudomonadota</taxon>
        <taxon>Gammaproteobacteria</taxon>
        <taxon>Pseudomonadales</taxon>
        <taxon>Pseudomonadaceae</taxon>
        <taxon>Pseudomonas</taxon>
    </lineage>
</organism>
<accession>A0A0X7K8D8</accession>
<dbReference type="InterPro" id="IPR037914">
    <property type="entry name" value="SpoVT-AbrB_sf"/>
</dbReference>
<evidence type="ECO:0000313" key="3">
    <source>
        <dbReference type="Proteomes" id="UP000067111"/>
    </source>
</evidence>
<proteinExistence type="predicted"/>
<comment type="caution">
    <text evidence="2">The sequence shown here is derived from an EMBL/GenBank/DDBJ whole genome shotgun (WGS) entry which is preliminary data.</text>
</comment>
<gene>
    <name evidence="2" type="ORF">AWV77_07445</name>
</gene>
<dbReference type="Proteomes" id="UP000067111">
    <property type="component" value="Unassembled WGS sequence"/>
</dbReference>
<dbReference type="RefSeq" id="WP_060753633.1">
    <property type="nucleotide sequence ID" value="NZ_LRMR01000006.1"/>
</dbReference>
<dbReference type="AlphaFoldDB" id="A0A0X7K8D8"/>
<dbReference type="Pfam" id="PF09722">
    <property type="entry name" value="Xre_MbcA_ParS_C"/>
    <property type="match status" value="1"/>
</dbReference>
<sequence>MSGNDVWTIRCQQTNDGSGDLIINLPSDLLNQMSLTIGDKLTVDVVGRSIILKPTSDFAMRQARIAAPARQDFSRTYRHRLRYLLNISTDATDEQLHELVKTGLTGSSLLALRAMGIVNIDVQPLQSSDARLSTSESDYLYRIAHILALAESFFGDVEKTKRWLSKPKSQFSGRTPIEMLSTTPGTNRVEELLTQAREGMLL</sequence>
<protein>
    <recommendedName>
        <fullName evidence="1">Antitoxin Xre/MbcA/ParS-like toxin-binding domain-containing protein</fullName>
    </recommendedName>
</protein>
<name>A0A0X7K8D8_9PSED</name>